<keyword evidence="5" id="KW-0539">Nucleus</keyword>
<dbReference type="SUPFAM" id="SSF101941">
    <property type="entry name" value="NAC domain"/>
    <property type="match status" value="1"/>
</dbReference>
<organism evidence="8 9">
    <name type="scientific">Sorghum bicolor</name>
    <name type="common">Sorghum</name>
    <name type="synonym">Sorghum vulgare</name>
    <dbReference type="NCBI Taxonomy" id="4558"/>
    <lineage>
        <taxon>Eukaryota</taxon>
        <taxon>Viridiplantae</taxon>
        <taxon>Streptophyta</taxon>
        <taxon>Embryophyta</taxon>
        <taxon>Tracheophyta</taxon>
        <taxon>Spermatophyta</taxon>
        <taxon>Magnoliopsida</taxon>
        <taxon>Liliopsida</taxon>
        <taxon>Poales</taxon>
        <taxon>Poaceae</taxon>
        <taxon>PACMAD clade</taxon>
        <taxon>Panicoideae</taxon>
        <taxon>Andropogonodae</taxon>
        <taxon>Andropogoneae</taxon>
        <taxon>Sorghinae</taxon>
        <taxon>Sorghum</taxon>
    </lineage>
</organism>
<dbReference type="GO" id="GO:0005634">
    <property type="term" value="C:nucleus"/>
    <property type="evidence" value="ECO:0007669"/>
    <property type="project" value="UniProtKB-SubCell"/>
</dbReference>
<gene>
    <name evidence="8" type="ORF">BDA96_08G024400</name>
</gene>
<proteinExistence type="predicted"/>
<evidence type="ECO:0000313" key="8">
    <source>
        <dbReference type="EMBL" id="KAG0519877.1"/>
    </source>
</evidence>
<name>A0A921QFM8_SORBI</name>
<comment type="caution">
    <text evidence="8">The sequence shown here is derived from an EMBL/GenBank/DDBJ whole genome shotgun (WGS) entry which is preliminary data.</text>
</comment>
<evidence type="ECO:0000313" key="9">
    <source>
        <dbReference type="Proteomes" id="UP000807115"/>
    </source>
</evidence>
<dbReference type="PANTHER" id="PTHR31744:SF233">
    <property type="entry name" value="NAC DOMAIN-CONTAINING PROTEIN 72-LIKE"/>
    <property type="match status" value="1"/>
</dbReference>
<comment type="subcellular location">
    <subcellularLocation>
        <location evidence="1">Nucleus</location>
    </subcellularLocation>
</comment>
<dbReference type="PROSITE" id="PS51005">
    <property type="entry name" value="NAC"/>
    <property type="match status" value="1"/>
</dbReference>
<reference evidence="8" key="2">
    <citation type="submission" date="2020-10" db="EMBL/GenBank/DDBJ databases">
        <authorList>
            <person name="Cooper E.A."/>
            <person name="Brenton Z.W."/>
            <person name="Flinn B.S."/>
            <person name="Jenkins J."/>
            <person name="Shu S."/>
            <person name="Flowers D."/>
            <person name="Luo F."/>
            <person name="Wang Y."/>
            <person name="Xia P."/>
            <person name="Barry K."/>
            <person name="Daum C."/>
            <person name="Lipzen A."/>
            <person name="Yoshinaga Y."/>
            <person name="Schmutz J."/>
            <person name="Saski C."/>
            <person name="Vermerris W."/>
            <person name="Kresovich S."/>
        </authorList>
    </citation>
    <scope>NUCLEOTIDE SEQUENCE</scope>
</reference>
<evidence type="ECO:0000259" key="7">
    <source>
        <dbReference type="PROSITE" id="PS51005"/>
    </source>
</evidence>
<dbReference type="GO" id="GO:0006355">
    <property type="term" value="P:regulation of DNA-templated transcription"/>
    <property type="evidence" value="ECO:0007669"/>
    <property type="project" value="InterPro"/>
</dbReference>
<feature type="region of interest" description="Disordered" evidence="6">
    <location>
        <begin position="129"/>
        <end position="170"/>
    </location>
</feature>
<keyword evidence="3" id="KW-0238">DNA-binding</keyword>
<keyword evidence="2" id="KW-0805">Transcription regulation</keyword>
<dbReference type="Pfam" id="PF02365">
    <property type="entry name" value="NAM"/>
    <property type="match status" value="1"/>
</dbReference>
<evidence type="ECO:0000256" key="6">
    <source>
        <dbReference type="SAM" id="MobiDB-lite"/>
    </source>
</evidence>
<dbReference type="InterPro" id="IPR003441">
    <property type="entry name" value="NAC-dom"/>
</dbReference>
<evidence type="ECO:0000256" key="1">
    <source>
        <dbReference type="ARBA" id="ARBA00004123"/>
    </source>
</evidence>
<dbReference type="Gene3D" id="2.170.150.80">
    <property type="entry name" value="NAC domain"/>
    <property type="match status" value="1"/>
</dbReference>
<feature type="domain" description="NAC" evidence="7">
    <location>
        <begin position="1"/>
        <end position="124"/>
    </location>
</feature>
<dbReference type="InterPro" id="IPR036093">
    <property type="entry name" value="NAC_dom_sf"/>
</dbReference>
<evidence type="ECO:0000256" key="2">
    <source>
        <dbReference type="ARBA" id="ARBA00023015"/>
    </source>
</evidence>
<feature type="compositionally biased region" description="Low complexity" evidence="6">
    <location>
        <begin position="147"/>
        <end position="166"/>
    </location>
</feature>
<reference evidence="8" key="1">
    <citation type="journal article" date="2019" name="BMC Genomics">
        <title>A new reference genome for Sorghum bicolor reveals high levels of sequence similarity between sweet and grain genotypes: implications for the genetics of sugar metabolism.</title>
        <authorList>
            <person name="Cooper E.A."/>
            <person name="Brenton Z.W."/>
            <person name="Flinn B.S."/>
            <person name="Jenkins J."/>
            <person name="Shu S."/>
            <person name="Flowers D."/>
            <person name="Luo F."/>
            <person name="Wang Y."/>
            <person name="Xia P."/>
            <person name="Barry K."/>
            <person name="Daum C."/>
            <person name="Lipzen A."/>
            <person name="Yoshinaga Y."/>
            <person name="Schmutz J."/>
            <person name="Saski C."/>
            <person name="Vermerris W."/>
            <person name="Kresovich S."/>
        </authorList>
    </citation>
    <scope>NUCLEOTIDE SEQUENCE</scope>
</reference>
<protein>
    <recommendedName>
        <fullName evidence="7">NAC domain-containing protein</fullName>
    </recommendedName>
</protein>
<dbReference type="Proteomes" id="UP000807115">
    <property type="component" value="Chromosome 8"/>
</dbReference>
<evidence type="ECO:0000256" key="4">
    <source>
        <dbReference type="ARBA" id="ARBA00023163"/>
    </source>
</evidence>
<evidence type="ECO:0000256" key="3">
    <source>
        <dbReference type="ARBA" id="ARBA00023125"/>
    </source>
</evidence>
<dbReference type="AlphaFoldDB" id="A0A921QFM8"/>
<evidence type="ECO:0000256" key="5">
    <source>
        <dbReference type="ARBA" id="ARBA00023242"/>
    </source>
</evidence>
<sequence length="371" mass="40815">MWFHLSAKALFGENEWYFFSPRDRKYPNGVRPNRAAGSGYWKATGTDKAILSTPTSQNIGVKKALVFYGGRPPKGVKTDWIMHEYRLTGGTTAAAADDKNSSIKRRSGSSMRLDDWVLCRIHKKSNDFQLSDQEQEKEGSTVEELDTLANTTNTDNSMNDSTETTTLGHHDQLRHETAAMTTMSKSCSLTDLLNSIDYASLSQMFLDIPAEAEEPAQQQSTPLIYPPATQITTHQAALSNNNNYDNNVMNNSNLPIAAVDAVIAGSDNSGVKKRNKRVMAVDGAAAESCFDDGSSDSFSSKKLKLPSDSRIAGHFGTTASSYYYCNNQLQLVDSTMSRSGFHQYSSLLLSSSNPFLSQQQQLLLNSHIGMQ</sequence>
<keyword evidence="4" id="KW-0804">Transcription</keyword>
<dbReference type="GO" id="GO:0003677">
    <property type="term" value="F:DNA binding"/>
    <property type="evidence" value="ECO:0007669"/>
    <property type="project" value="UniProtKB-KW"/>
</dbReference>
<dbReference type="PANTHER" id="PTHR31744">
    <property type="entry name" value="PROTEIN CUP-SHAPED COTYLEDON 2-RELATED"/>
    <property type="match status" value="1"/>
</dbReference>
<dbReference type="EMBL" id="CM027687">
    <property type="protein sequence ID" value="KAG0519877.1"/>
    <property type="molecule type" value="Genomic_DNA"/>
</dbReference>
<accession>A0A921QFM8</accession>